<proteinExistence type="predicted"/>
<evidence type="ECO:0000256" key="1">
    <source>
        <dbReference type="SAM" id="MobiDB-lite"/>
    </source>
</evidence>
<dbReference type="EMBL" id="JACEIK010000312">
    <property type="protein sequence ID" value="MCD7454699.1"/>
    <property type="molecule type" value="Genomic_DNA"/>
</dbReference>
<feature type="compositionally biased region" description="Acidic residues" evidence="1">
    <location>
        <begin position="86"/>
        <end position="100"/>
    </location>
</feature>
<protein>
    <submittedName>
        <fullName evidence="2">Uncharacterized protein</fullName>
    </submittedName>
</protein>
<gene>
    <name evidence="2" type="ORF">HAX54_025719</name>
</gene>
<comment type="caution">
    <text evidence="2">The sequence shown here is derived from an EMBL/GenBank/DDBJ whole genome shotgun (WGS) entry which is preliminary data.</text>
</comment>
<evidence type="ECO:0000313" key="3">
    <source>
        <dbReference type="Proteomes" id="UP000823775"/>
    </source>
</evidence>
<organism evidence="2 3">
    <name type="scientific">Datura stramonium</name>
    <name type="common">Jimsonweed</name>
    <name type="synonym">Common thornapple</name>
    <dbReference type="NCBI Taxonomy" id="4076"/>
    <lineage>
        <taxon>Eukaryota</taxon>
        <taxon>Viridiplantae</taxon>
        <taxon>Streptophyta</taxon>
        <taxon>Embryophyta</taxon>
        <taxon>Tracheophyta</taxon>
        <taxon>Spermatophyta</taxon>
        <taxon>Magnoliopsida</taxon>
        <taxon>eudicotyledons</taxon>
        <taxon>Gunneridae</taxon>
        <taxon>Pentapetalae</taxon>
        <taxon>asterids</taxon>
        <taxon>lamiids</taxon>
        <taxon>Solanales</taxon>
        <taxon>Solanaceae</taxon>
        <taxon>Solanoideae</taxon>
        <taxon>Datureae</taxon>
        <taxon>Datura</taxon>
    </lineage>
</organism>
<sequence>MLDMYESTERHTIVQEPTNDEYDLRGTTYLPSLNIDISGGLVQQQTMLQNLNSSGQHASPCNLMGSIDRTNDRIGESDSDRTLNDESMDDDQSFDDDSDLDREGVAFDDGNVNYHSNVLPYLDYIEEILESCIHEK</sequence>
<keyword evidence="3" id="KW-1185">Reference proteome</keyword>
<feature type="region of interest" description="Disordered" evidence="1">
    <location>
        <begin position="52"/>
        <end position="105"/>
    </location>
</feature>
<name>A0ABS8S6R3_DATST</name>
<feature type="compositionally biased region" description="Basic and acidic residues" evidence="1">
    <location>
        <begin position="69"/>
        <end position="84"/>
    </location>
</feature>
<reference evidence="2 3" key="1">
    <citation type="journal article" date="2021" name="BMC Genomics">
        <title>Datura genome reveals duplications of psychoactive alkaloid biosynthetic genes and high mutation rate following tissue culture.</title>
        <authorList>
            <person name="Rajewski A."/>
            <person name="Carter-House D."/>
            <person name="Stajich J."/>
            <person name="Litt A."/>
        </authorList>
    </citation>
    <scope>NUCLEOTIDE SEQUENCE [LARGE SCALE GENOMIC DNA]</scope>
    <source>
        <strain evidence="2">AR-01</strain>
    </source>
</reference>
<evidence type="ECO:0000313" key="2">
    <source>
        <dbReference type="EMBL" id="MCD7454699.1"/>
    </source>
</evidence>
<accession>A0ABS8S6R3</accession>
<dbReference type="Proteomes" id="UP000823775">
    <property type="component" value="Unassembled WGS sequence"/>
</dbReference>